<dbReference type="InterPro" id="IPR027417">
    <property type="entry name" value="P-loop_NTPase"/>
</dbReference>
<accession>A0A2W5TVW4</accession>
<dbReference type="SUPFAM" id="SSF52540">
    <property type="entry name" value="P-loop containing nucleoside triphosphate hydrolases"/>
    <property type="match status" value="1"/>
</dbReference>
<gene>
    <name evidence="1" type="ORF">DI536_03665</name>
</gene>
<evidence type="ECO:0000313" key="2">
    <source>
        <dbReference type="Proteomes" id="UP000249061"/>
    </source>
</evidence>
<dbReference type="AlphaFoldDB" id="A0A2W5TVW4"/>
<dbReference type="EMBL" id="QFQP01000002">
    <property type="protein sequence ID" value="PZR17433.1"/>
    <property type="molecule type" value="Genomic_DNA"/>
</dbReference>
<comment type="caution">
    <text evidence="1">The sequence shown here is derived from an EMBL/GenBank/DDBJ whole genome shotgun (WGS) entry which is preliminary data.</text>
</comment>
<organism evidence="1 2">
    <name type="scientific">Archangium gephyra</name>
    <dbReference type="NCBI Taxonomy" id="48"/>
    <lineage>
        <taxon>Bacteria</taxon>
        <taxon>Pseudomonadati</taxon>
        <taxon>Myxococcota</taxon>
        <taxon>Myxococcia</taxon>
        <taxon>Myxococcales</taxon>
        <taxon>Cystobacterineae</taxon>
        <taxon>Archangiaceae</taxon>
        <taxon>Archangium</taxon>
    </lineage>
</organism>
<dbReference type="Proteomes" id="UP000249061">
    <property type="component" value="Unassembled WGS sequence"/>
</dbReference>
<dbReference type="Gene3D" id="3.40.50.300">
    <property type="entry name" value="P-loop containing nucleotide triphosphate hydrolases"/>
    <property type="match status" value="1"/>
</dbReference>
<reference evidence="1 2" key="1">
    <citation type="submission" date="2017-08" db="EMBL/GenBank/DDBJ databases">
        <title>Infants hospitalized years apart are colonized by the same room-sourced microbial strains.</title>
        <authorList>
            <person name="Brooks B."/>
            <person name="Olm M.R."/>
            <person name="Firek B.A."/>
            <person name="Baker R."/>
            <person name="Thomas B.C."/>
            <person name="Morowitz M.J."/>
            <person name="Banfield J.F."/>
        </authorList>
    </citation>
    <scope>NUCLEOTIDE SEQUENCE [LARGE SCALE GENOMIC DNA]</scope>
    <source>
        <strain evidence="1">S2_003_000_R2_14</strain>
    </source>
</reference>
<proteinExistence type="predicted"/>
<protein>
    <submittedName>
        <fullName evidence="1">Recombinase A</fullName>
    </submittedName>
</protein>
<sequence length="176" mass="18790">MQSLSGTLSELSGPAVLTAAMLKVREAQRAAEPVAWVSHPDSIFYAPDVEESGIDLEALAVIRVPGAEAARAGEMLVRNGGFGLVVIDLQARASIQTPLLSRMLGLAQKHEVAVLFLTQRGEHDGSLDSLIAMRAWATAPRTAPGEFTLSVKALKDKRHAPNWTANEVCRGPTGLR</sequence>
<evidence type="ECO:0000313" key="1">
    <source>
        <dbReference type="EMBL" id="PZR17433.1"/>
    </source>
</evidence>
<name>A0A2W5TVW4_9BACT</name>